<dbReference type="SUPFAM" id="SSF48576">
    <property type="entry name" value="Terpenoid synthases"/>
    <property type="match status" value="1"/>
</dbReference>
<keyword evidence="5" id="KW-0460">Magnesium</keyword>
<dbReference type="EMBL" id="VOAH01000006">
    <property type="protein sequence ID" value="TVP40697.1"/>
    <property type="molecule type" value="Genomic_DNA"/>
</dbReference>
<dbReference type="PANTHER" id="PTHR12001:SF85">
    <property type="entry name" value="SHORT CHAIN ISOPRENYL DIPHOSPHATE SYNTHASE"/>
    <property type="match status" value="1"/>
</dbReference>
<evidence type="ECO:0000256" key="5">
    <source>
        <dbReference type="ARBA" id="ARBA00022842"/>
    </source>
</evidence>
<keyword evidence="8" id="KW-1185">Reference proteome</keyword>
<comment type="cofactor">
    <cofactor evidence="1">
        <name>Mg(2+)</name>
        <dbReference type="ChEBI" id="CHEBI:18420"/>
    </cofactor>
</comment>
<evidence type="ECO:0000256" key="6">
    <source>
        <dbReference type="RuleBase" id="RU004466"/>
    </source>
</evidence>
<dbReference type="GO" id="GO:0046872">
    <property type="term" value="F:metal ion binding"/>
    <property type="evidence" value="ECO:0007669"/>
    <property type="project" value="UniProtKB-KW"/>
</dbReference>
<dbReference type="PROSITE" id="PS00444">
    <property type="entry name" value="POLYPRENYL_SYNTHASE_2"/>
    <property type="match status" value="1"/>
</dbReference>
<evidence type="ECO:0000313" key="7">
    <source>
        <dbReference type="EMBL" id="TVP40697.1"/>
    </source>
</evidence>
<evidence type="ECO:0000256" key="1">
    <source>
        <dbReference type="ARBA" id="ARBA00001946"/>
    </source>
</evidence>
<evidence type="ECO:0000256" key="4">
    <source>
        <dbReference type="ARBA" id="ARBA00022723"/>
    </source>
</evidence>
<keyword evidence="4" id="KW-0479">Metal-binding</keyword>
<gene>
    <name evidence="7" type="primary">gds</name>
    <name evidence="7" type="ORF">NARC_60084</name>
</gene>
<dbReference type="CDD" id="cd00685">
    <property type="entry name" value="Trans_IPPS_HT"/>
    <property type="match status" value="1"/>
</dbReference>
<dbReference type="Pfam" id="PF00348">
    <property type="entry name" value="polyprenyl_synt"/>
    <property type="match status" value="1"/>
</dbReference>
<proteinExistence type="inferred from homology"/>
<dbReference type="OrthoDB" id="26738at2157"/>
<organism evidence="7 8">
    <name type="scientific">Candidatus Nitrosocosmicus arcticus</name>
    <dbReference type="NCBI Taxonomy" id="2035267"/>
    <lineage>
        <taxon>Archaea</taxon>
        <taxon>Nitrososphaerota</taxon>
        <taxon>Nitrososphaeria</taxon>
        <taxon>Nitrososphaerales</taxon>
        <taxon>Nitrososphaeraceae</taxon>
        <taxon>Candidatus Nitrosocosmicus</taxon>
    </lineage>
</organism>
<dbReference type="RefSeq" id="WP_144730160.1">
    <property type="nucleotide sequence ID" value="NZ_ML675582.1"/>
</dbReference>
<dbReference type="InterPro" id="IPR008949">
    <property type="entry name" value="Isoprenoid_synthase_dom_sf"/>
</dbReference>
<dbReference type="GO" id="GO:0004659">
    <property type="term" value="F:prenyltransferase activity"/>
    <property type="evidence" value="ECO:0007669"/>
    <property type="project" value="InterPro"/>
</dbReference>
<dbReference type="Proteomes" id="UP000315289">
    <property type="component" value="Unassembled WGS sequence"/>
</dbReference>
<dbReference type="EC" id="2.5.1.-" evidence="7"/>
<reference evidence="7 8" key="1">
    <citation type="journal article" date="2019" name="Front. Microbiol.">
        <title>Ammonia Oxidation by the Arctic Terrestrial Thaumarchaeote Candidatus Nitrosocosmicus arcticus Is Stimulated by Increasing Temperatures.</title>
        <authorList>
            <person name="Alves R.J.E."/>
            <person name="Kerou M."/>
            <person name="Zappe A."/>
            <person name="Bittner R."/>
            <person name="Abby S.S."/>
            <person name="Schmidt H.A."/>
            <person name="Pfeifer K."/>
            <person name="Schleper C."/>
        </authorList>
    </citation>
    <scope>NUCLEOTIDE SEQUENCE [LARGE SCALE GENOMIC DNA]</scope>
    <source>
        <strain evidence="7 8">Kfb</strain>
    </source>
</reference>
<dbReference type="SFLD" id="SFLDG01017">
    <property type="entry name" value="Polyprenyl_Transferase_Like"/>
    <property type="match status" value="1"/>
</dbReference>
<sequence>MSSEEIKTEINFVASKINQFILNNISGQPFSLYTASLHYIRSGGKRLRPFMTVKSCELFNGDLQLSLPAAASVELIHNFTLVHDDIMDNDNVRHNVTTVHRQFGTPVAILAGDVLFSKAFQVISISGKKIGIDQSVLLRMVDLLSYSCIDVCEGQALDIQMAQDDEFSSTESYIGMIEKKTAALFRVSCELGTLSSPDFTEKDLENMSSYGEKIGIAFQLIDDLIGIHGDSKITGKFVGNDIREGKKTLPILLAFQNLGSADRDLLKQLFGSKNAKDSEIAEMVKKIAQIRVDKQVRDIANTYTEAAFKTLQSYDRSPALISLENSAKYIVERSL</sequence>
<evidence type="ECO:0000256" key="2">
    <source>
        <dbReference type="ARBA" id="ARBA00006706"/>
    </source>
</evidence>
<dbReference type="GO" id="GO:0008299">
    <property type="term" value="P:isoprenoid biosynthetic process"/>
    <property type="evidence" value="ECO:0007669"/>
    <property type="project" value="InterPro"/>
</dbReference>
<dbReference type="SFLD" id="SFLDS00005">
    <property type="entry name" value="Isoprenoid_Synthase_Type_I"/>
    <property type="match status" value="1"/>
</dbReference>
<comment type="similarity">
    <text evidence="2 6">Belongs to the FPP/GGPP synthase family.</text>
</comment>
<dbReference type="PANTHER" id="PTHR12001">
    <property type="entry name" value="GERANYLGERANYL PYROPHOSPHATE SYNTHASE"/>
    <property type="match status" value="1"/>
</dbReference>
<dbReference type="InterPro" id="IPR000092">
    <property type="entry name" value="Polyprenyl_synt"/>
</dbReference>
<evidence type="ECO:0000256" key="3">
    <source>
        <dbReference type="ARBA" id="ARBA00022679"/>
    </source>
</evidence>
<dbReference type="AlphaFoldDB" id="A0A557SVR1"/>
<keyword evidence="3 6" id="KW-0808">Transferase</keyword>
<protein>
    <submittedName>
        <fullName evidence="7">Geranylgeranyl pyrophosphate synthase</fullName>
        <ecNumber evidence="7">2.5.1.-</ecNumber>
    </submittedName>
</protein>
<dbReference type="InterPro" id="IPR033749">
    <property type="entry name" value="Polyprenyl_synt_CS"/>
</dbReference>
<comment type="caution">
    <text evidence="7">The sequence shown here is derived from an EMBL/GenBank/DDBJ whole genome shotgun (WGS) entry which is preliminary data.</text>
</comment>
<dbReference type="Gene3D" id="1.10.600.10">
    <property type="entry name" value="Farnesyl Diphosphate Synthase"/>
    <property type="match status" value="1"/>
</dbReference>
<name>A0A557SVR1_9ARCH</name>
<accession>A0A557SVR1</accession>
<evidence type="ECO:0000313" key="8">
    <source>
        <dbReference type="Proteomes" id="UP000315289"/>
    </source>
</evidence>